<organism evidence="2">
    <name type="scientific">viral metagenome</name>
    <dbReference type="NCBI Taxonomy" id="1070528"/>
    <lineage>
        <taxon>unclassified sequences</taxon>
        <taxon>metagenomes</taxon>
        <taxon>organismal metagenomes</taxon>
    </lineage>
</organism>
<accession>A0A6C0J3A2</accession>
<dbReference type="AlphaFoldDB" id="A0A6C0J3A2"/>
<sequence>MNNKGFNGFNINTVDNANNFYPYQQKPNIYNKAIYDNAIDTYTGKFKTSVYVFILFVLFSHQVAYKILDMIIKVFTNNIEITNEYGEPMPLGILIMGIIVSLITFIL</sequence>
<feature type="transmembrane region" description="Helical" evidence="1">
    <location>
        <begin position="50"/>
        <end position="68"/>
    </location>
</feature>
<evidence type="ECO:0000313" key="2">
    <source>
        <dbReference type="EMBL" id="QHT99106.1"/>
    </source>
</evidence>
<feature type="transmembrane region" description="Helical" evidence="1">
    <location>
        <begin position="89"/>
        <end position="106"/>
    </location>
</feature>
<name>A0A6C0J3A2_9ZZZZ</name>
<proteinExistence type="predicted"/>
<evidence type="ECO:0000256" key="1">
    <source>
        <dbReference type="SAM" id="Phobius"/>
    </source>
</evidence>
<reference evidence="2" key="1">
    <citation type="journal article" date="2020" name="Nature">
        <title>Giant virus diversity and host interactions through global metagenomics.</title>
        <authorList>
            <person name="Schulz F."/>
            <person name="Roux S."/>
            <person name="Paez-Espino D."/>
            <person name="Jungbluth S."/>
            <person name="Walsh D.A."/>
            <person name="Denef V.J."/>
            <person name="McMahon K.D."/>
            <person name="Konstantinidis K.T."/>
            <person name="Eloe-Fadrosh E.A."/>
            <person name="Kyrpides N.C."/>
            <person name="Woyke T."/>
        </authorList>
    </citation>
    <scope>NUCLEOTIDE SEQUENCE</scope>
    <source>
        <strain evidence="2">GVMAG-M-3300025695-21</strain>
    </source>
</reference>
<dbReference type="EMBL" id="MN740302">
    <property type="protein sequence ID" value="QHT99106.1"/>
    <property type="molecule type" value="Genomic_DNA"/>
</dbReference>
<keyword evidence="1" id="KW-1133">Transmembrane helix</keyword>
<keyword evidence="1" id="KW-0812">Transmembrane</keyword>
<keyword evidence="1" id="KW-0472">Membrane</keyword>
<protein>
    <submittedName>
        <fullName evidence="2">Uncharacterized protein</fullName>
    </submittedName>
</protein>